<comment type="subcellular location">
    <subcellularLocation>
        <location evidence="2">Membrane</location>
    </subcellularLocation>
</comment>
<dbReference type="Pfam" id="PF00512">
    <property type="entry name" value="HisKA"/>
    <property type="match status" value="1"/>
</dbReference>
<keyword evidence="8" id="KW-0472">Membrane</keyword>
<dbReference type="InterPro" id="IPR050351">
    <property type="entry name" value="BphY/WalK/GraS-like"/>
</dbReference>
<protein>
    <recommendedName>
        <fullName evidence="3">histidine kinase</fullName>
        <ecNumber evidence="3">2.7.13.3</ecNumber>
    </recommendedName>
</protein>
<dbReference type="InterPro" id="IPR003594">
    <property type="entry name" value="HATPase_dom"/>
</dbReference>
<keyword evidence="8" id="KW-1133">Transmembrane helix</keyword>
<sequence length="471" mass="53582">MYKLRTRLILLITGSTIFSIVLVSLITNITLFNKFNIYMMDEQESRIKELIQLIENSYSINNRWTQEAYNNIRLSPLMMEFDVTIKDVNGKIVFRHYMVQEMAEMHKNMMKEMGRSMGGMNPNNMMDHENGKYVTRSYTLTSNGKIIGTAQIGYIGPFLVTERAIEFTRGINSSIAYAAIISILVAIILGIQSSKVISEPILKIADAANSIRKGELNTKININNKVQELQVLSNSINHLARSLSEQEALRKRLTSDISHELRTPLTILQSHIEAISDGVWEPTPERLDVCKNEVMRLIKLVEQLRHLTDIENDDIKLNIEKFSMTELLNEIVDSFEYQIMSKGIKLKRQIKDNVFIEGDRDKVSQVIINIISNAVKYTDSGGFIRVELEEDMGHVYVSIQDSGIGIPKEDLPYIFERFYRSDKSRSRKTGGAGIGLTIAKTLVKAHKGDIAVESEEGKGTKFVVKLPKIYY</sequence>
<dbReference type="Gene3D" id="1.10.287.130">
    <property type="match status" value="1"/>
</dbReference>
<evidence type="ECO:0000256" key="3">
    <source>
        <dbReference type="ARBA" id="ARBA00012438"/>
    </source>
</evidence>
<evidence type="ECO:0000256" key="4">
    <source>
        <dbReference type="ARBA" id="ARBA00022553"/>
    </source>
</evidence>
<evidence type="ECO:0000313" key="11">
    <source>
        <dbReference type="EMBL" id="SHF50185.1"/>
    </source>
</evidence>
<dbReference type="GO" id="GO:0016036">
    <property type="term" value="P:cellular response to phosphate starvation"/>
    <property type="evidence" value="ECO:0007669"/>
    <property type="project" value="TreeGrafter"/>
</dbReference>
<dbReference type="GO" id="GO:0004721">
    <property type="term" value="F:phosphoprotein phosphatase activity"/>
    <property type="evidence" value="ECO:0007669"/>
    <property type="project" value="TreeGrafter"/>
</dbReference>
<evidence type="ECO:0000259" key="10">
    <source>
        <dbReference type="PROSITE" id="PS50885"/>
    </source>
</evidence>
<dbReference type="SMART" id="SM00387">
    <property type="entry name" value="HATPase_c"/>
    <property type="match status" value="1"/>
</dbReference>
<evidence type="ECO:0000256" key="8">
    <source>
        <dbReference type="SAM" id="Phobius"/>
    </source>
</evidence>
<dbReference type="PRINTS" id="PR00344">
    <property type="entry name" value="BCTRLSENSOR"/>
</dbReference>
<accession>A0A1M5C640</accession>
<keyword evidence="7" id="KW-0902">Two-component regulatory system</keyword>
<keyword evidence="4" id="KW-0597">Phosphoprotein</keyword>
<reference evidence="11 12" key="1">
    <citation type="submission" date="2016-11" db="EMBL/GenBank/DDBJ databases">
        <authorList>
            <person name="Jaros S."/>
            <person name="Januszkiewicz K."/>
            <person name="Wedrychowicz H."/>
        </authorList>
    </citation>
    <scope>NUCLEOTIDE SEQUENCE [LARGE SCALE GENOMIC DNA]</scope>
    <source>
        <strain evidence="11 12">DSM 17918</strain>
    </source>
</reference>
<feature type="domain" description="Histidine kinase" evidence="9">
    <location>
        <begin position="256"/>
        <end position="470"/>
    </location>
</feature>
<dbReference type="OrthoDB" id="9796330at2"/>
<dbReference type="PROSITE" id="PS50885">
    <property type="entry name" value="HAMP"/>
    <property type="match status" value="1"/>
</dbReference>
<dbReference type="AlphaFoldDB" id="A0A1M5C640"/>
<dbReference type="Gene3D" id="3.30.565.10">
    <property type="entry name" value="Histidine kinase-like ATPase, C-terminal domain"/>
    <property type="match status" value="1"/>
</dbReference>
<dbReference type="InterPro" id="IPR003660">
    <property type="entry name" value="HAMP_dom"/>
</dbReference>
<dbReference type="Pfam" id="PF02518">
    <property type="entry name" value="HATPase_c"/>
    <property type="match status" value="1"/>
</dbReference>
<dbReference type="GO" id="GO:0005886">
    <property type="term" value="C:plasma membrane"/>
    <property type="evidence" value="ECO:0007669"/>
    <property type="project" value="TreeGrafter"/>
</dbReference>
<dbReference type="InterPro" id="IPR036890">
    <property type="entry name" value="HATPase_C_sf"/>
</dbReference>
<keyword evidence="12" id="KW-1185">Reference proteome</keyword>
<dbReference type="SMART" id="SM00304">
    <property type="entry name" value="HAMP"/>
    <property type="match status" value="1"/>
</dbReference>
<dbReference type="InterPro" id="IPR005467">
    <property type="entry name" value="His_kinase_dom"/>
</dbReference>
<keyword evidence="6" id="KW-0418">Kinase</keyword>
<organism evidence="11 12">
    <name type="scientific">Caldanaerobius fijiensis DSM 17918</name>
    <dbReference type="NCBI Taxonomy" id="1121256"/>
    <lineage>
        <taxon>Bacteria</taxon>
        <taxon>Bacillati</taxon>
        <taxon>Bacillota</taxon>
        <taxon>Clostridia</taxon>
        <taxon>Thermoanaerobacterales</taxon>
        <taxon>Thermoanaerobacteraceae</taxon>
        <taxon>Caldanaerobius</taxon>
    </lineage>
</organism>
<dbReference type="PANTHER" id="PTHR45453:SF1">
    <property type="entry name" value="PHOSPHATE REGULON SENSOR PROTEIN PHOR"/>
    <property type="match status" value="1"/>
</dbReference>
<dbReference type="SUPFAM" id="SSF47384">
    <property type="entry name" value="Homodimeric domain of signal transducing histidine kinase"/>
    <property type="match status" value="1"/>
</dbReference>
<dbReference type="SUPFAM" id="SSF158472">
    <property type="entry name" value="HAMP domain-like"/>
    <property type="match status" value="1"/>
</dbReference>
<dbReference type="STRING" id="1121256.SAMN02746089_02037"/>
<evidence type="ECO:0000256" key="6">
    <source>
        <dbReference type="ARBA" id="ARBA00022777"/>
    </source>
</evidence>
<dbReference type="Proteomes" id="UP000184088">
    <property type="component" value="Unassembled WGS sequence"/>
</dbReference>
<dbReference type="CDD" id="cd00082">
    <property type="entry name" value="HisKA"/>
    <property type="match status" value="1"/>
</dbReference>
<feature type="transmembrane region" description="Helical" evidence="8">
    <location>
        <begin position="6"/>
        <end position="31"/>
    </location>
</feature>
<dbReference type="InterPro" id="IPR003661">
    <property type="entry name" value="HisK_dim/P_dom"/>
</dbReference>
<dbReference type="RefSeq" id="WP_073344884.1">
    <property type="nucleotide sequence ID" value="NZ_FQVH01000026.1"/>
</dbReference>
<dbReference type="EMBL" id="FQVH01000026">
    <property type="protein sequence ID" value="SHF50185.1"/>
    <property type="molecule type" value="Genomic_DNA"/>
</dbReference>
<evidence type="ECO:0000256" key="2">
    <source>
        <dbReference type="ARBA" id="ARBA00004370"/>
    </source>
</evidence>
<evidence type="ECO:0000256" key="7">
    <source>
        <dbReference type="ARBA" id="ARBA00023012"/>
    </source>
</evidence>
<dbReference type="PROSITE" id="PS50109">
    <property type="entry name" value="HIS_KIN"/>
    <property type="match status" value="1"/>
</dbReference>
<evidence type="ECO:0000256" key="5">
    <source>
        <dbReference type="ARBA" id="ARBA00022679"/>
    </source>
</evidence>
<evidence type="ECO:0000313" key="12">
    <source>
        <dbReference type="Proteomes" id="UP000184088"/>
    </source>
</evidence>
<dbReference type="Gene3D" id="6.10.340.10">
    <property type="match status" value="1"/>
</dbReference>
<evidence type="ECO:0000259" key="9">
    <source>
        <dbReference type="PROSITE" id="PS50109"/>
    </source>
</evidence>
<keyword evidence="8" id="KW-0812">Transmembrane</keyword>
<dbReference type="Pfam" id="PF00672">
    <property type="entry name" value="HAMP"/>
    <property type="match status" value="1"/>
</dbReference>
<dbReference type="SUPFAM" id="SSF55874">
    <property type="entry name" value="ATPase domain of HSP90 chaperone/DNA topoisomerase II/histidine kinase"/>
    <property type="match status" value="1"/>
</dbReference>
<feature type="transmembrane region" description="Helical" evidence="8">
    <location>
        <begin position="175"/>
        <end position="193"/>
    </location>
</feature>
<dbReference type="PANTHER" id="PTHR45453">
    <property type="entry name" value="PHOSPHATE REGULON SENSOR PROTEIN PHOR"/>
    <property type="match status" value="1"/>
</dbReference>
<name>A0A1M5C640_9THEO</name>
<dbReference type="GO" id="GO:0000155">
    <property type="term" value="F:phosphorelay sensor kinase activity"/>
    <property type="evidence" value="ECO:0007669"/>
    <property type="project" value="InterPro"/>
</dbReference>
<gene>
    <name evidence="11" type="ORF">SAMN02746089_02037</name>
</gene>
<keyword evidence="5" id="KW-0808">Transferase</keyword>
<dbReference type="EC" id="2.7.13.3" evidence="3"/>
<evidence type="ECO:0000256" key="1">
    <source>
        <dbReference type="ARBA" id="ARBA00000085"/>
    </source>
</evidence>
<dbReference type="SMART" id="SM00388">
    <property type="entry name" value="HisKA"/>
    <property type="match status" value="1"/>
</dbReference>
<dbReference type="FunFam" id="3.30.565.10:FF:000006">
    <property type="entry name" value="Sensor histidine kinase WalK"/>
    <property type="match status" value="1"/>
</dbReference>
<proteinExistence type="predicted"/>
<dbReference type="InterPro" id="IPR036097">
    <property type="entry name" value="HisK_dim/P_sf"/>
</dbReference>
<comment type="catalytic activity">
    <reaction evidence="1">
        <text>ATP + protein L-histidine = ADP + protein N-phospho-L-histidine.</text>
        <dbReference type="EC" id="2.7.13.3"/>
    </reaction>
</comment>
<feature type="domain" description="HAMP" evidence="10">
    <location>
        <begin position="195"/>
        <end position="248"/>
    </location>
</feature>
<dbReference type="InterPro" id="IPR004358">
    <property type="entry name" value="Sig_transdc_His_kin-like_C"/>
</dbReference>
<dbReference type="CDD" id="cd16922">
    <property type="entry name" value="HATPase_EvgS-ArcB-TorS-like"/>
    <property type="match status" value="1"/>
</dbReference>